<dbReference type="EMBL" id="BLAL01000156">
    <property type="protein sequence ID" value="GES85638.1"/>
    <property type="molecule type" value="Genomic_DNA"/>
</dbReference>
<evidence type="ECO:0000313" key="2">
    <source>
        <dbReference type="EMBL" id="GES85638.1"/>
    </source>
</evidence>
<accession>A0A2Z6RSW7</accession>
<dbReference type="Proteomes" id="UP000615446">
    <property type="component" value="Unassembled WGS sequence"/>
</dbReference>
<dbReference type="Proteomes" id="UP000247702">
    <property type="component" value="Unassembled WGS sequence"/>
</dbReference>
<organism evidence="1 3">
    <name type="scientific">Rhizophagus clarus</name>
    <dbReference type="NCBI Taxonomy" id="94130"/>
    <lineage>
        <taxon>Eukaryota</taxon>
        <taxon>Fungi</taxon>
        <taxon>Fungi incertae sedis</taxon>
        <taxon>Mucoromycota</taxon>
        <taxon>Glomeromycotina</taxon>
        <taxon>Glomeromycetes</taxon>
        <taxon>Glomerales</taxon>
        <taxon>Glomeraceae</taxon>
        <taxon>Rhizophagus</taxon>
    </lineage>
</organism>
<name>A0A2Z6RSW7_9GLOM</name>
<reference evidence="1 3" key="1">
    <citation type="submission" date="2017-11" db="EMBL/GenBank/DDBJ databases">
        <title>The genome of Rhizophagus clarus HR1 reveals common genetic basis of auxotrophy among arbuscular mycorrhizal fungi.</title>
        <authorList>
            <person name="Kobayashi Y."/>
        </authorList>
    </citation>
    <scope>NUCLEOTIDE SEQUENCE [LARGE SCALE GENOMIC DNA]</scope>
    <source>
        <strain evidence="1 3">HR1</strain>
    </source>
</reference>
<comment type="caution">
    <text evidence="1">The sequence shown here is derived from an EMBL/GenBank/DDBJ whole genome shotgun (WGS) entry which is preliminary data.</text>
</comment>
<protein>
    <submittedName>
        <fullName evidence="1">Uncharacterized protein</fullName>
    </submittedName>
</protein>
<dbReference type="AlphaFoldDB" id="A0A2Z6RSW7"/>
<reference evidence="2" key="2">
    <citation type="submission" date="2019-10" db="EMBL/GenBank/DDBJ databases">
        <title>Conservation and host-specific expression of non-tandemly repeated heterogenous ribosome RNA gene in arbuscular mycorrhizal fungi.</title>
        <authorList>
            <person name="Maeda T."/>
            <person name="Kobayashi Y."/>
            <person name="Nakagawa T."/>
            <person name="Ezawa T."/>
            <person name="Yamaguchi K."/>
            <person name="Bino T."/>
            <person name="Nishimoto Y."/>
            <person name="Shigenobu S."/>
            <person name="Kawaguchi M."/>
        </authorList>
    </citation>
    <scope>NUCLEOTIDE SEQUENCE</scope>
    <source>
        <strain evidence="2">HR1</strain>
    </source>
</reference>
<keyword evidence="3" id="KW-1185">Reference proteome</keyword>
<dbReference type="EMBL" id="BEXD01003502">
    <property type="protein sequence ID" value="GBC01345.1"/>
    <property type="molecule type" value="Genomic_DNA"/>
</dbReference>
<sequence>MEQLSFTRITSQTVAQQLHSSERGNIAMKENNNNQLKQKSLILSTDLVEYENNTFKCSPYQRKDFINRIFRERRNYRRLRFNINPSLNHRIRMLPNQNTNNPSVNRFFNGSNFY</sequence>
<evidence type="ECO:0000313" key="1">
    <source>
        <dbReference type="EMBL" id="GBC01345.1"/>
    </source>
</evidence>
<gene>
    <name evidence="2" type="ORF">RCL2_001274200</name>
    <name evidence="1" type="ORF">RclHR1_04150009</name>
</gene>
<proteinExistence type="predicted"/>
<evidence type="ECO:0000313" key="3">
    <source>
        <dbReference type="Proteomes" id="UP000247702"/>
    </source>
</evidence>